<protein>
    <submittedName>
        <fullName evidence="1">Uncharacterized protein</fullName>
    </submittedName>
</protein>
<dbReference type="AlphaFoldDB" id="A0A3B0UJ78"/>
<gene>
    <name evidence="1" type="ORF">MNBD_BACTEROID07-194</name>
</gene>
<organism evidence="1">
    <name type="scientific">hydrothermal vent metagenome</name>
    <dbReference type="NCBI Taxonomy" id="652676"/>
    <lineage>
        <taxon>unclassified sequences</taxon>
        <taxon>metagenomes</taxon>
        <taxon>ecological metagenomes</taxon>
    </lineage>
</organism>
<sequence>WKKFDKEGNLIISLTYQLGKELKVDGVKVN</sequence>
<reference evidence="1" key="1">
    <citation type="submission" date="2018-06" db="EMBL/GenBank/DDBJ databases">
        <authorList>
            <person name="Zhirakovskaya E."/>
        </authorList>
    </citation>
    <scope>NUCLEOTIDE SEQUENCE</scope>
</reference>
<evidence type="ECO:0000313" key="1">
    <source>
        <dbReference type="EMBL" id="VAW29200.1"/>
    </source>
</evidence>
<proteinExistence type="predicted"/>
<dbReference type="EMBL" id="UOET01000336">
    <property type="protein sequence ID" value="VAW29200.1"/>
    <property type="molecule type" value="Genomic_DNA"/>
</dbReference>
<feature type="non-terminal residue" evidence="1">
    <location>
        <position position="1"/>
    </location>
</feature>
<name>A0A3B0UJ78_9ZZZZ</name>
<accession>A0A3B0UJ78</accession>